<dbReference type="Proteomes" id="UP000298325">
    <property type="component" value="Unassembled WGS sequence"/>
</dbReference>
<keyword evidence="3" id="KW-1185">Reference proteome</keyword>
<name>A0A4Z1C5N8_9GAMM</name>
<feature type="region of interest" description="Disordered" evidence="1">
    <location>
        <begin position="177"/>
        <end position="200"/>
    </location>
</feature>
<accession>A0A4Z1C5N8</accession>
<dbReference type="OrthoDB" id="6362972at2"/>
<comment type="caution">
    <text evidence="2">The sequence shown here is derived from an EMBL/GenBank/DDBJ whole genome shotgun (WGS) entry which is preliminary data.</text>
</comment>
<gene>
    <name evidence="2" type="ORF">E5Q11_04685</name>
</gene>
<organism evidence="2 3">
    <name type="scientific">Marinobacter confluentis</name>
    <dbReference type="NCBI Taxonomy" id="1697557"/>
    <lineage>
        <taxon>Bacteria</taxon>
        <taxon>Pseudomonadati</taxon>
        <taxon>Pseudomonadota</taxon>
        <taxon>Gammaproteobacteria</taxon>
        <taxon>Pseudomonadales</taxon>
        <taxon>Marinobacteraceae</taxon>
        <taxon>Marinobacter</taxon>
    </lineage>
</organism>
<protein>
    <submittedName>
        <fullName evidence="2">Uncharacterized protein</fullName>
    </submittedName>
</protein>
<sequence length="200" mass="21751">MVLTMTSGFAKGLTAILPVLLSGCASYYTHYAVFPAQNSEGEDRQIKLTWQTADYPGWWFADDKSTPISLETQCSTRTWRIVDRTHSGASDADCAPGIRACGAAGEDQFATEGSQDFAERACVRVNPGNAEALVADISSSFELLMSCRPTRTSRLAGDESVNTDYLRASSVPYTVYSRKGPRGRLDSKPPELDDAVCDDE</sequence>
<reference evidence="2 3" key="1">
    <citation type="submission" date="2019-04" db="EMBL/GenBank/DDBJ databases">
        <authorList>
            <person name="Park S."/>
            <person name="Yoon J.-H."/>
        </authorList>
    </citation>
    <scope>NUCLEOTIDE SEQUENCE [LARGE SCALE GENOMIC DNA]</scope>
    <source>
        <strain evidence="2 3">HJM-18</strain>
    </source>
</reference>
<evidence type="ECO:0000256" key="1">
    <source>
        <dbReference type="SAM" id="MobiDB-lite"/>
    </source>
</evidence>
<evidence type="ECO:0000313" key="3">
    <source>
        <dbReference type="Proteomes" id="UP000298325"/>
    </source>
</evidence>
<proteinExistence type="predicted"/>
<evidence type="ECO:0000313" key="2">
    <source>
        <dbReference type="EMBL" id="TGN41821.1"/>
    </source>
</evidence>
<dbReference type="AlphaFoldDB" id="A0A4Z1C5N8"/>
<dbReference type="EMBL" id="SRPF01000001">
    <property type="protein sequence ID" value="TGN41821.1"/>
    <property type="molecule type" value="Genomic_DNA"/>
</dbReference>